<reference evidence="2" key="1">
    <citation type="journal article" date="2008" name="Plasmid">
        <title>Characterization of plasmids from human infant Bifidobacterium strains: sequence analysis and construction of E. coli-Bifidobacterium shuttle vectors.</title>
        <authorList>
            <person name="Shkoporov A.N."/>
            <person name="Efimov B.A."/>
            <person name="Khokhlova E.V."/>
            <person name="Steele J.L."/>
            <person name="Kafarskaia L.I."/>
            <person name="Smeianov V.V."/>
        </authorList>
    </citation>
    <scope>NUCLEOTIDE SEQUENCE</scope>
    <source>
        <strain evidence="2">B21a</strain>
        <plasmid evidence="2">pB21a</plasmid>
    </source>
</reference>
<protein>
    <submittedName>
        <fullName evidence="2">Putative membrane protein</fullName>
    </submittedName>
</protein>
<feature type="transmembrane region" description="Helical" evidence="1">
    <location>
        <begin position="27"/>
        <end position="45"/>
    </location>
</feature>
<organism evidence="2">
    <name type="scientific">Bifidobacterium breve</name>
    <dbReference type="NCBI Taxonomy" id="1685"/>
    <lineage>
        <taxon>Bacteria</taxon>
        <taxon>Bacillati</taxon>
        <taxon>Actinomycetota</taxon>
        <taxon>Actinomycetes</taxon>
        <taxon>Bifidobacteriales</taxon>
        <taxon>Bifidobacteriaceae</taxon>
        <taxon>Bifidobacterium</taxon>
    </lineage>
</organism>
<geneLocation type="plasmid" evidence="2">
    <name>pB21a</name>
</geneLocation>
<evidence type="ECO:0000256" key="1">
    <source>
        <dbReference type="SAM" id="Phobius"/>
    </source>
</evidence>
<accession>A9CCY2</accession>
<gene>
    <name evidence="2" type="primary">mem</name>
</gene>
<keyword evidence="1" id="KW-1133">Transmembrane helix</keyword>
<sequence>MSELKKIGQETAKAQAKQEAKKNQPDVSGTVGLTLVWLAVIVLPFMLHADIIGWLALAVAVILLVAGIFWKPLRSGMSNALVGLVPLWGIVARFDRVNTCSKLRKAEIYTDEDKTKTIPATTYKRDGDTFVRFDGGGESGMNPDHLKELLTQNARVWRCRSFAISEDTANPGLFTVQLSTSPTVKTALDNAVIGVLA</sequence>
<name>A9CCY2_BIFBR</name>
<feature type="transmembrane region" description="Helical" evidence="1">
    <location>
        <begin position="51"/>
        <end position="70"/>
    </location>
</feature>
<keyword evidence="1" id="KW-0812">Transmembrane</keyword>
<dbReference type="AlphaFoldDB" id="A9CCY2"/>
<dbReference type="RefSeq" id="WP_012478166.1">
    <property type="nucleotide sequence ID" value="NC_010930.1"/>
</dbReference>
<evidence type="ECO:0000313" key="2">
    <source>
        <dbReference type="EMBL" id="ABX10956.1"/>
    </source>
</evidence>
<keyword evidence="2" id="KW-0614">Plasmid</keyword>
<proteinExistence type="predicted"/>
<dbReference type="EMBL" id="DQ497626">
    <property type="protein sequence ID" value="ABX10956.1"/>
    <property type="molecule type" value="Genomic_DNA"/>
</dbReference>
<keyword evidence="1" id="KW-0472">Membrane</keyword>